<dbReference type="InterPro" id="IPR011834">
    <property type="entry name" value="Agluc_phsphrylas"/>
</dbReference>
<evidence type="ECO:0000313" key="11">
    <source>
        <dbReference type="Proteomes" id="UP000230214"/>
    </source>
</evidence>
<dbReference type="PANTHER" id="PTHR42655">
    <property type="entry name" value="GLYCOGEN PHOSPHORYLASE"/>
    <property type="match status" value="1"/>
</dbReference>
<evidence type="ECO:0000256" key="7">
    <source>
        <dbReference type="ARBA" id="ARBA00022898"/>
    </source>
</evidence>
<name>A0A2H0RB16_UNCKA</name>
<evidence type="ECO:0000256" key="9">
    <source>
        <dbReference type="ARBA" id="ARBA00025174"/>
    </source>
</evidence>
<dbReference type="InterPro" id="IPR035090">
    <property type="entry name" value="Pyridoxal_P_attach_site"/>
</dbReference>
<dbReference type="AlphaFoldDB" id="A0A2H0RB16"/>
<gene>
    <name evidence="10" type="ORF">COV24_01480</name>
</gene>
<dbReference type="Pfam" id="PF00343">
    <property type="entry name" value="Phosphorylase"/>
    <property type="match status" value="1"/>
</dbReference>
<accession>A0A2H0RB16</accession>
<keyword evidence="5" id="KW-0328">Glycosyltransferase</keyword>
<evidence type="ECO:0000256" key="5">
    <source>
        <dbReference type="ARBA" id="ARBA00022676"/>
    </source>
</evidence>
<dbReference type="EMBL" id="PCXU01000013">
    <property type="protein sequence ID" value="PIR43708.1"/>
    <property type="molecule type" value="Genomic_DNA"/>
</dbReference>
<dbReference type="GO" id="GO:0005975">
    <property type="term" value="P:carbohydrate metabolic process"/>
    <property type="evidence" value="ECO:0007669"/>
    <property type="project" value="InterPro"/>
</dbReference>
<evidence type="ECO:0000256" key="2">
    <source>
        <dbReference type="ARBA" id="ARBA00001933"/>
    </source>
</evidence>
<proteinExistence type="inferred from homology"/>
<dbReference type="PANTHER" id="PTHR42655:SF1">
    <property type="entry name" value="GLYCOGEN PHOSPHORYLASE"/>
    <property type="match status" value="1"/>
</dbReference>
<comment type="catalytic activity">
    <reaction evidence="1">
        <text>[(1-&gt;4)-alpha-D-glucosyl](n) + phosphate = [(1-&gt;4)-alpha-D-glucosyl](n-1) + alpha-D-glucose 1-phosphate</text>
        <dbReference type="Rhea" id="RHEA:41732"/>
        <dbReference type="Rhea" id="RHEA-COMP:9584"/>
        <dbReference type="Rhea" id="RHEA-COMP:9586"/>
        <dbReference type="ChEBI" id="CHEBI:15444"/>
        <dbReference type="ChEBI" id="CHEBI:43474"/>
        <dbReference type="ChEBI" id="CHEBI:58601"/>
        <dbReference type="EC" id="2.4.1.1"/>
    </reaction>
</comment>
<evidence type="ECO:0000256" key="6">
    <source>
        <dbReference type="ARBA" id="ARBA00022679"/>
    </source>
</evidence>
<keyword evidence="7" id="KW-0663">Pyridoxal phosphate</keyword>
<dbReference type="SUPFAM" id="SSF53756">
    <property type="entry name" value="UDP-Glycosyltransferase/glycogen phosphorylase"/>
    <property type="match status" value="1"/>
</dbReference>
<comment type="cofactor">
    <cofactor evidence="2">
        <name>pyridoxal 5'-phosphate</name>
        <dbReference type="ChEBI" id="CHEBI:597326"/>
    </cofactor>
</comment>
<comment type="caution">
    <text evidence="10">The sequence shown here is derived from an EMBL/GenBank/DDBJ whole genome shotgun (WGS) entry which is preliminary data.</text>
</comment>
<dbReference type="GO" id="GO:0008184">
    <property type="term" value="F:glycogen phosphorylase activity"/>
    <property type="evidence" value="ECO:0007669"/>
    <property type="project" value="InterPro"/>
</dbReference>
<reference evidence="10 11" key="1">
    <citation type="submission" date="2017-09" db="EMBL/GenBank/DDBJ databases">
        <title>Depth-based differentiation of microbial function through sediment-hosted aquifers and enrichment of novel symbionts in the deep terrestrial subsurface.</title>
        <authorList>
            <person name="Probst A.J."/>
            <person name="Ladd B."/>
            <person name="Jarett J.K."/>
            <person name="Geller-Mcgrath D.E."/>
            <person name="Sieber C.M."/>
            <person name="Emerson J.B."/>
            <person name="Anantharaman K."/>
            <person name="Thomas B.C."/>
            <person name="Malmstrom R."/>
            <person name="Stieglmeier M."/>
            <person name="Klingl A."/>
            <person name="Woyke T."/>
            <person name="Ryan C.M."/>
            <person name="Banfield J.F."/>
        </authorList>
    </citation>
    <scope>NUCLEOTIDE SEQUENCE [LARGE SCALE GENOMIC DNA]</scope>
    <source>
        <strain evidence="10">CG10_big_fil_rev_8_21_14_0_10_32_10</strain>
    </source>
</reference>
<dbReference type="EC" id="2.4.1.1" evidence="4"/>
<protein>
    <recommendedName>
        <fullName evidence="4">glycogen phosphorylase</fullName>
        <ecNumber evidence="4">2.4.1.1</ecNumber>
    </recommendedName>
</protein>
<dbReference type="PROSITE" id="PS00102">
    <property type="entry name" value="PHOSPHORYLASE"/>
    <property type="match status" value="1"/>
</dbReference>
<dbReference type="NCBIfam" id="TIGR02094">
    <property type="entry name" value="more_P_ylases"/>
    <property type="match status" value="1"/>
</dbReference>
<keyword evidence="8" id="KW-0119">Carbohydrate metabolism</keyword>
<evidence type="ECO:0000313" key="10">
    <source>
        <dbReference type="EMBL" id="PIR43708.1"/>
    </source>
</evidence>
<dbReference type="Gene3D" id="3.40.50.2000">
    <property type="entry name" value="Glycogen Phosphorylase B"/>
    <property type="match status" value="3"/>
</dbReference>
<evidence type="ECO:0000256" key="3">
    <source>
        <dbReference type="ARBA" id="ARBA00006047"/>
    </source>
</evidence>
<dbReference type="InterPro" id="IPR000811">
    <property type="entry name" value="Glyco_trans_35"/>
</dbReference>
<dbReference type="InterPro" id="IPR052182">
    <property type="entry name" value="Glycogen/Maltodextrin_Phosph"/>
</dbReference>
<sequence length="576" mass="65705">MPALEKNTYPKKLDAAYFSMEIMLETDIPTYAGGLGVLAGDLLRSCADMRVPVVGVSLVYSGNTFSQIINSDGSQSFKETEWQKMDQLTKLPNRISLNIMNTEVSVSCWRYDIVGLTGFVVPVFLLDTDLPQNEQWVKDITKSLYEGKAESRVTQEILLGIGGVQMLRNLKYTDVNVYHMNEGHAAFVPLELLKESNYDLNYVKSKCVFTTHTPVPEGHDVFDYDLVNKYGGNFLTWNIKDLATEERFSLTRLALNTSRYSFGVSQKHRKVSNHLFPGYDIQSITNGVHHRTWVSPEIQNVFDKHIPSWTEDPSLLKNAVKDIPSDNLWSAHQDSKKALINYVNTHLTSVSSIDEKINPKSEDLFDLDTLTISLARRPVEYKRPLLLYRDLERFIRIGVGKIQIIQCGKSHPDDDVSQSFVKEIVTISKKLRTILKIVYLENYSPKIARLLVSGSDVWLNTPRRPLEASGTSGMKAALNGVLNFSVLDGWWIEGYNMNPKSGFSIGPMDDRLTPDNNDDNDSGDLYNKLQNEIIPMYYDRRTEWIDRMKEAITLGAYFNTHRCIEEYKKYAWNTKL</sequence>
<evidence type="ECO:0000256" key="4">
    <source>
        <dbReference type="ARBA" id="ARBA00012591"/>
    </source>
</evidence>
<comment type="similarity">
    <text evidence="3">Belongs to the glycogen phosphorylase family.</text>
</comment>
<evidence type="ECO:0000256" key="1">
    <source>
        <dbReference type="ARBA" id="ARBA00001275"/>
    </source>
</evidence>
<keyword evidence="6" id="KW-0808">Transferase</keyword>
<evidence type="ECO:0000256" key="8">
    <source>
        <dbReference type="ARBA" id="ARBA00023277"/>
    </source>
</evidence>
<dbReference type="GO" id="GO:0030170">
    <property type="term" value="F:pyridoxal phosphate binding"/>
    <property type="evidence" value="ECO:0007669"/>
    <property type="project" value="InterPro"/>
</dbReference>
<dbReference type="Proteomes" id="UP000230214">
    <property type="component" value="Unassembled WGS sequence"/>
</dbReference>
<comment type="function">
    <text evidence="9">Phosphorylase is an important allosteric enzyme in carbohydrate metabolism. Enzymes from different sources differ in their regulatory mechanisms and in their natural substrates. However, all known phosphorylases share catalytic and structural properties.</text>
</comment>
<organism evidence="10 11">
    <name type="scientific">candidate division WWE3 bacterium CG10_big_fil_rev_8_21_14_0_10_32_10</name>
    <dbReference type="NCBI Taxonomy" id="1975090"/>
    <lineage>
        <taxon>Bacteria</taxon>
        <taxon>Katanobacteria</taxon>
    </lineage>
</organism>